<gene>
    <name evidence="1" type="ORF">WQQ_17650</name>
</gene>
<dbReference type="NCBIfam" id="TIGR02436">
    <property type="entry name" value="four helix bundle protein"/>
    <property type="match status" value="1"/>
</dbReference>
<dbReference type="Gene3D" id="1.20.1440.60">
    <property type="entry name" value="23S rRNA-intervening sequence"/>
    <property type="match status" value="1"/>
</dbReference>
<comment type="caution">
    <text evidence="1">The sequence shown here is derived from an EMBL/GenBank/DDBJ whole genome shotgun (WGS) entry which is preliminary data.</text>
</comment>
<evidence type="ECO:0000313" key="2">
    <source>
        <dbReference type="Proteomes" id="UP000003704"/>
    </source>
</evidence>
<dbReference type="PANTHER" id="PTHR38471:SF2">
    <property type="entry name" value="FOUR HELIX BUNDLE PROTEIN"/>
    <property type="match status" value="1"/>
</dbReference>
<protein>
    <recommendedName>
        <fullName evidence="3">S23 ribosomal protein</fullName>
    </recommendedName>
</protein>
<evidence type="ECO:0008006" key="3">
    <source>
        <dbReference type="Google" id="ProtNLM"/>
    </source>
</evidence>
<organism evidence="1 2">
    <name type="scientific">Hydrocarboniphaga effusa AP103</name>
    <dbReference type="NCBI Taxonomy" id="1172194"/>
    <lineage>
        <taxon>Bacteria</taxon>
        <taxon>Pseudomonadati</taxon>
        <taxon>Pseudomonadota</taxon>
        <taxon>Gammaproteobacteria</taxon>
        <taxon>Nevskiales</taxon>
        <taxon>Nevskiaceae</taxon>
        <taxon>Hydrocarboniphaga</taxon>
    </lineage>
</organism>
<accession>I8TD60</accession>
<evidence type="ECO:0000313" key="1">
    <source>
        <dbReference type="EMBL" id="EIT71628.1"/>
    </source>
</evidence>
<proteinExistence type="predicted"/>
<dbReference type="CDD" id="cd16377">
    <property type="entry name" value="23S_rRNA_IVP_like"/>
    <property type="match status" value="1"/>
</dbReference>
<dbReference type="InterPro" id="IPR036583">
    <property type="entry name" value="23S_rRNA_IVS_sf"/>
</dbReference>
<dbReference type="STRING" id="1172194.WQQ_17650"/>
<keyword evidence="2" id="KW-1185">Reference proteome</keyword>
<dbReference type="InterPro" id="IPR012657">
    <property type="entry name" value="23S_rRNA-intervening_sequence"/>
</dbReference>
<dbReference type="RefSeq" id="WP_007184714.1">
    <property type="nucleotide sequence ID" value="NZ_AKGD01000001.1"/>
</dbReference>
<dbReference type="Proteomes" id="UP000003704">
    <property type="component" value="Unassembled WGS sequence"/>
</dbReference>
<dbReference type="Pfam" id="PF05635">
    <property type="entry name" value="23S_rRNA_IVP"/>
    <property type="match status" value="1"/>
</dbReference>
<sequence>MEKRHQKLDVWRDAMTLVEVIYRLTAAFPSDEKFGLTAQLRRAAVSVPSNIAEGAARTSRTEYVRFLSIARGSLAEIDTQIEIARRLGYLPSDRDIDETVQKVFARLNALIKRLSSPPQES</sequence>
<dbReference type="AlphaFoldDB" id="I8TD60"/>
<dbReference type="SUPFAM" id="SSF158446">
    <property type="entry name" value="IVS-encoded protein-like"/>
    <property type="match status" value="1"/>
</dbReference>
<name>I8TD60_9GAMM</name>
<dbReference type="EMBL" id="AKGD01000001">
    <property type="protein sequence ID" value="EIT71628.1"/>
    <property type="molecule type" value="Genomic_DNA"/>
</dbReference>
<dbReference type="PANTHER" id="PTHR38471">
    <property type="entry name" value="FOUR HELIX BUNDLE PROTEIN"/>
    <property type="match status" value="1"/>
</dbReference>
<reference evidence="1 2" key="1">
    <citation type="journal article" date="2012" name="J. Bacteriol.">
        <title>Genome Sequence of n-Alkane-Degrading Hydrocarboniphaga effusa Strain AP103T (ATCC BAA-332T).</title>
        <authorList>
            <person name="Chang H.K."/>
            <person name="Zylstra G.J."/>
            <person name="Chae J.C."/>
        </authorList>
    </citation>
    <scope>NUCLEOTIDE SEQUENCE [LARGE SCALE GENOMIC DNA]</scope>
    <source>
        <strain evidence="1 2">AP103</strain>
    </source>
</reference>